<evidence type="ECO:0000256" key="1">
    <source>
        <dbReference type="SAM" id="MobiDB-lite"/>
    </source>
</evidence>
<dbReference type="Proteomes" id="UP001202244">
    <property type="component" value="Chromosome"/>
</dbReference>
<proteinExistence type="predicted"/>
<gene>
    <name evidence="2" type="ORF">MMF93_21425</name>
</gene>
<accession>A0ABY3XW65</accession>
<evidence type="ECO:0000313" key="2">
    <source>
        <dbReference type="EMBL" id="UNS98734.1"/>
    </source>
</evidence>
<feature type="region of interest" description="Disordered" evidence="1">
    <location>
        <begin position="1"/>
        <end position="31"/>
    </location>
</feature>
<keyword evidence="3" id="KW-1185">Reference proteome</keyword>
<dbReference type="EMBL" id="CP093846">
    <property type="protein sequence ID" value="UNS98734.1"/>
    <property type="molecule type" value="Genomic_DNA"/>
</dbReference>
<organism evidence="2 3">
    <name type="scientific">Streptomyces tubbatahanensis</name>
    <dbReference type="NCBI Taxonomy" id="2923272"/>
    <lineage>
        <taxon>Bacteria</taxon>
        <taxon>Bacillati</taxon>
        <taxon>Actinomycetota</taxon>
        <taxon>Actinomycetes</taxon>
        <taxon>Kitasatosporales</taxon>
        <taxon>Streptomycetaceae</taxon>
        <taxon>Streptomyces</taxon>
    </lineage>
</organism>
<reference evidence="2 3" key="1">
    <citation type="journal article" date="2023" name="Microbiol. Spectr.">
        <title>Synergy between Genome Mining, Metabolomics, and Bioinformatics Uncovers Antibacterial Chlorinated Carbazole Alkaloids and Their Biosynthetic Gene Cluster from Streptomyces tubbatahanensis sp. nov., a Novel Actinomycete Isolated from Sulu Sea, Philippines.</title>
        <authorList>
            <person name="Tenebro C.P."/>
            <person name="Trono D.J.V.L."/>
            <person name="Balida L.A.P."/>
            <person name="Bayog L.K.A."/>
            <person name="Bruna J.R."/>
            <person name="Sabido E.M."/>
            <person name="Caspe D.P.C."/>
            <person name="de Los Santos E.L.C."/>
            <person name="Saludes J.P."/>
            <person name="Dalisay D.S."/>
        </authorList>
    </citation>
    <scope>NUCLEOTIDE SEQUENCE [LARGE SCALE GENOMIC DNA]</scope>
    <source>
        <strain evidence="2 3">DSD3025</strain>
    </source>
</reference>
<protein>
    <submittedName>
        <fullName evidence="2">Uncharacterized protein</fullName>
    </submittedName>
</protein>
<feature type="compositionally biased region" description="Basic and acidic residues" evidence="1">
    <location>
        <begin position="1"/>
        <end position="11"/>
    </location>
</feature>
<evidence type="ECO:0000313" key="3">
    <source>
        <dbReference type="Proteomes" id="UP001202244"/>
    </source>
</evidence>
<sequence length="54" mass="5488">MGELSYREDLQKWQGSGASHGPGAETSGLSLDPNLLTLAASAGTTVVTLLVTEG</sequence>
<dbReference type="RefSeq" id="WP_242753985.1">
    <property type="nucleotide sequence ID" value="NZ_CP093846.1"/>
</dbReference>
<name>A0ABY3XW65_9ACTN</name>